<accession>A0A845A2B8</accession>
<dbReference type="Proteomes" id="UP000460626">
    <property type="component" value="Unassembled WGS sequence"/>
</dbReference>
<dbReference type="PANTHER" id="PTHR39184:SF1">
    <property type="entry name" value="PBSX PHAGE TERMINASE LARGE SUBUNIT"/>
    <property type="match status" value="1"/>
</dbReference>
<dbReference type="AlphaFoldDB" id="A0A845A2B8"/>
<proteinExistence type="predicted"/>
<dbReference type="InterPro" id="IPR027417">
    <property type="entry name" value="P-loop_NTPase"/>
</dbReference>
<evidence type="ECO:0000259" key="2">
    <source>
        <dbReference type="Pfam" id="PF04466"/>
    </source>
</evidence>
<feature type="domain" description="Phage terminase large subunit N-terminal" evidence="2">
    <location>
        <begin position="29"/>
        <end position="196"/>
    </location>
</feature>
<dbReference type="EMBL" id="WTYH01000001">
    <property type="protein sequence ID" value="MXO94285.1"/>
    <property type="molecule type" value="Genomic_DNA"/>
</dbReference>
<dbReference type="Pfam" id="PF17289">
    <property type="entry name" value="Terminase_6C"/>
    <property type="match status" value="1"/>
</dbReference>
<dbReference type="Gene3D" id="3.30.420.240">
    <property type="match status" value="1"/>
</dbReference>
<evidence type="ECO:0000256" key="1">
    <source>
        <dbReference type="ARBA" id="ARBA00022612"/>
    </source>
</evidence>
<evidence type="ECO:0008006" key="6">
    <source>
        <dbReference type="Google" id="ProtNLM"/>
    </source>
</evidence>
<evidence type="ECO:0000313" key="4">
    <source>
        <dbReference type="EMBL" id="MXO94285.1"/>
    </source>
</evidence>
<sequence length="452" mass="50901">MAKYRVLIYNPIQLEAEKLALDPNLTTVLFRGGTGSGKTVFVCSQMIIRALTYANSRLICFRATSVEARDMLFNATFPETLNMMMEASQGTAWAALDQKGMITRDPMTVRFDNGSSIRFAGLDDNASIAKILGADFGTAFISECQNIDTYRVVQRVKGRLRQRLFDEAGKPMVPKLFLDCNPPSKRHWTYKVFKEDLHPITGNPLKNPETFAEIKMNAEHNLANLSDGYLDGMDYDAREHQQMVNGEWYDEVDNPLFSGEDIAACRLPQRFGADDCTDLVRVVVAVDPAVTAKEGSDETGIIVVGIDDQQHGYVLEDVSGVYTPHQWATKACEAYDRWKADKVVAEKNQGGDMVQHTLRTANPNVPVELINASRSKEIRAESTSTAYRQRRIHHCGTFPELENQLLSFETGFDRRRKGSPDRLDALVHGFNAILFTDVRNNTAKMERVKHFW</sequence>
<dbReference type="Gene3D" id="3.40.50.300">
    <property type="entry name" value="P-loop containing nucleotide triphosphate hydrolases"/>
    <property type="match status" value="1"/>
</dbReference>
<organism evidence="4 5">
    <name type="scientific">Aurantiacibacter arachoides</name>
    <dbReference type="NCBI Taxonomy" id="1850444"/>
    <lineage>
        <taxon>Bacteria</taxon>
        <taxon>Pseudomonadati</taxon>
        <taxon>Pseudomonadota</taxon>
        <taxon>Alphaproteobacteria</taxon>
        <taxon>Sphingomonadales</taxon>
        <taxon>Erythrobacteraceae</taxon>
        <taxon>Aurantiacibacter</taxon>
    </lineage>
</organism>
<dbReference type="InterPro" id="IPR052380">
    <property type="entry name" value="Viral_DNA_packaging_terminase"/>
</dbReference>
<gene>
    <name evidence="4" type="ORF">GRI62_11830</name>
</gene>
<evidence type="ECO:0000313" key="5">
    <source>
        <dbReference type="Proteomes" id="UP000460626"/>
    </source>
</evidence>
<keyword evidence="1" id="KW-1188">Viral release from host cell</keyword>
<dbReference type="Pfam" id="PF04466">
    <property type="entry name" value="Terminase_3"/>
    <property type="match status" value="1"/>
</dbReference>
<keyword evidence="5" id="KW-1185">Reference proteome</keyword>
<dbReference type="InterPro" id="IPR035412">
    <property type="entry name" value="Terminase_L_N"/>
</dbReference>
<name>A0A845A2B8_9SPHN</name>
<evidence type="ECO:0000259" key="3">
    <source>
        <dbReference type="Pfam" id="PF17289"/>
    </source>
</evidence>
<comment type="caution">
    <text evidence="4">The sequence shown here is derived from an EMBL/GenBank/DDBJ whole genome shotgun (WGS) entry which is preliminary data.</text>
</comment>
<dbReference type="InterPro" id="IPR035421">
    <property type="entry name" value="Terminase_6C"/>
</dbReference>
<protein>
    <recommendedName>
        <fullName evidence="6">Terminase</fullName>
    </recommendedName>
</protein>
<dbReference type="PANTHER" id="PTHR39184">
    <property type="match status" value="1"/>
</dbReference>
<reference evidence="4 5" key="1">
    <citation type="submission" date="2019-12" db="EMBL/GenBank/DDBJ databases">
        <title>Genomic-based taxomic classification of the family Erythrobacteraceae.</title>
        <authorList>
            <person name="Xu L."/>
        </authorList>
    </citation>
    <scope>NUCLEOTIDE SEQUENCE [LARGE SCALE GENOMIC DNA]</scope>
    <source>
        <strain evidence="4 5">RC4-10-4</strain>
    </source>
</reference>
<feature type="domain" description="Terminase large subunit gp17-like C-terminal" evidence="3">
    <location>
        <begin position="285"/>
        <end position="431"/>
    </location>
</feature>